<feature type="transmembrane region" description="Helical" evidence="1">
    <location>
        <begin position="77"/>
        <end position="96"/>
    </location>
</feature>
<keyword evidence="1" id="KW-1133">Transmembrane helix</keyword>
<dbReference type="AlphaFoldDB" id="A0A835Q4X8"/>
<name>A0A835Q4X8_VANPL</name>
<sequence length="134" mass="15090">MSHPELNTHHSICYGCSPKVIQVQIALVSSEWLVFQVMNPDLPEFNCEVVDIAVNEILLVQSFQVPVLRQYPAGSSFIALSCLFGLIQFLTMALLMETNLERCKFHSRGKAMETEIEQKTRGTEKASCAKANWI</sequence>
<gene>
    <name evidence="2" type="ORF">HPP92_021483</name>
</gene>
<keyword evidence="1" id="KW-0812">Transmembrane</keyword>
<organism evidence="2 3">
    <name type="scientific">Vanilla planifolia</name>
    <name type="common">Vanilla</name>
    <dbReference type="NCBI Taxonomy" id="51239"/>
    <lineage>
        <taxon>Eukaryota</taxon>
        <taxon>Viridiplantae</taxon>
        <taxon>Streptophyta</taxon>
        <taxon>Embryophyta</taxon>
        <taxon>Tracheophyta</taxon>
        <taxon>Spermatophyta</taxon>
        <taxon>Magnoliopsida</taxon>
        <taxon>Liliopsida</taxon>
        <taxon>Asparagales</taxon>
        <taxon>Orchidaceae</taxon>
        <taxon>Vanilloideae</taxon>
        <taxon>Vanilleae</taxon>
        <taxon>Vanilla</taxon>
    </lineage>
</organism>
<dbReference type="Proteomes" id="UP000639772">
    <property type="component" value="Chromosome 11"/>
</dbReference>
<evidence type="ECO:0000313" key="2">
    <source>
        <dbReference type="EMBL" id="KAG0463007.1"/>
    </source>
</evidence>
<evidence type="ECO:0000256" key="1">
    <source>
        <dbReference type="SAM" id="Phobius"/>
    </source>
</evidence>
<comment type="caution">
    <text evidence="2">The sequence shown here is derived from an EMBL/GenBank/DDBJ whole genome shotgun (WGS) entry which is preliminary data.</text>
</comment>
<accession>A0A835Q4X8</accession>
<protein>
    <submittedName>
        <fullName evidence="2">Uncharacterized protein</fullName>
    </submittedName>
</protein>
<reference evidence="2 3" key="1">
    <citation type="journal article" date="2020" name="Nat. Food">
        <title>A phased Vanilla planifolia genome enables genetic improvement of flavour and production.</title>
        <authorList>
            <person name="Hasing T."/>
            <person name="Tang H."/>
            <person name="Brym M."/>
            <person name="Khazi F."/>
            <person name="Huang T."/>
            <person name="Chambers A.H."/>
        </authorList>
    </citation>
    <scope>NUCLEOTIDE SEQUENCE [LARGE SCALE GENOMIC DNA]</scope>
    <source>
        <tissue evidence="2">Leaf</tissue>
    </source>
</reference>
<evidence type="ECO:0000313" key="3">
    <source>
        <dbReference type="Proteomes" id="UP000639772"/>
    </source>
</evidence>
<dbReference type="EMBL" id="JADCNM010000011">
    <property type="protein sequence ID" value="KAG0463007.1"/>
    <property type="molecule type" value="Genomic_DNA"/>
</dbReference>
<keyword evidence="1" id="KW-0472">Membrane</keyword>
<proteinExistence type="predicted"/>